<keyword evidence="8" id="KW-0282">Flagellum</keyword>
<dbReference type="PROSITE" id="PS00588">
    <property type="entry name" value="FLAGELLA_BB_ROD"/>
    <property type="match status" value="1"/>
</dbReference>
<dbReference type="PATRIC" id="fig|1391654.3.peg.1406"/>
<accession>A0A0K1PMH0</accession>
<dbReference type="GO" id="GO:0071978">
    <property type="term" value="P:bacterial-type flagellum-dependent swarming motility"/>
    <property type="evidence" value="ECO:0007669"/>
    <property type="project" value="TreeGrafter"/>
</dbReference>
<evidence type="ECO:0000259" key="6">
    <source>
        <dbReference type="Pfam" id="PF06429"/>
    </source>
</evidence>
<comment type="similarity">
    <text evidence="2 4">Belongs to the flagella basal body rod proteins family.</text>
</comment>
<dbReference type="InterPro" id="IPR037925">
    <property type="entry name" value="FlgE/F/G-like"/>
</dbReference>
<dbReference type="InterPro" id="IPR020013">
    <property type="entry name" value="Flagellar_FlgE/F/G"/>
</dbReference>
<evidence type="ECO:0000256" key="4">
    <source>
        <dbReference type="RuleBase" id="RU362116"/>
    </source>
</evidence>
<proteinExistence type="inferred from homology"/>
<evidence type="ECO:0000259" key="7">
    <source>
        <dbReference type="Pfam" id="PF22692"/>
    </source>
</evidence>
<feature type="domain" description="Flagellar hook protein FlgE/F/G-like D1" evidence="7">
    <location>
        <begin position="88"/>
        <end position="147"/>
    </location>
</feature>
<evidence type="ECO:0000259" key="5">
    <source>
        <dbReference type="Pfam" id="PF00460"/>
    </source>
</evidence>
<evidence type="ECO:0000313" key="8">
    <source>
        <dbReference type="EMBL" id="AKU94725.1"/>
    </source>
</evidence>
<dbReference type="PANTHER" id="PTHR30435">
    <property type="entry name" value="FLAGELLAR PROTEIN"/>
    <property type="match status" value="1"/>
</dbReference>
<dbReference type="InterPro" id="IPR019776">
    <property type="entry name" value="Flagellar_basal_body_rod_CS"/>
</dbReference>
<dbReference type="KEGG" id="llu:AKJ09_01389"/>
<dbReference type="InterPro" id="IPR010930">
    <property type="entry name" value="Flg_bb/hook_C_dom"/>
</dbReference>
<protein>
    <submittedName>
        <fullName evidence="8">Flagellar basal-body rod protein FlgF</fullName>
    </submittedName>
</protein>
<keyword evidence="8" id="KW-0966">Cell projection</keyword>
<gene>
    <name evidence="8" type="ORF">AKJ09_01389</name>
</gene>
<dbReference type="InterPro" id="IPR053967">
    <property type="entry name" value="LlgE_F_G-like_D1"/>
</dbReference>
<dbReference type="OrthoDB" id="9804559at2"/>
<keyword evidence="9" id="KW-1185">Reference proteome</keyword>
<dbReference type="PANTHER" id="PTHR30435:SF19">
    <property type="entry name" value="FLAGELLAR BASAL-BODY ROD PROTEIN FLGG"/>
    <property type="match status" value="1"/>
</dbReference>
<name>A0A0K1PMH0_9BACT</name>
<reference evidence="8 9" key="1">
    <citation type="submission" date="2015-08" db="EMBL/GenBank/DDBJ databases">
        <authorList>
            <person name="Babu N.S."/>
            <person name="Beckwith C.J."/>
            <person name="Beseler K.G."/>
            <person name="Brison A."/>
            <person name="Carone J.V."/>
            <person name="Caskin T.P."/>
            <person name="Diamond M."/>
            <person name="Durham M.E."/>
            <person name="Foxe J.M."/>
            <person name="Go M."/>
            <person name="Henderson B.A."/>
            <person name="Jones I.B."/>
            <person name="McGettigan J.A."/>
            <person name="Micheletti S.J."/>
            <person name="Nasrallah M.E."/>
            <person name="Ortiz D."/>
            <person name="Piller C.R."/>
            <person name="Privatt S.R."/>
            <person name="Schneider S.L."/>
            <person name="Sharp S."/>
            <person name="Smith T.C."/>
            <person name="Stanton J.D."/>
            <person name="Ullery H.E."/>
            <person name="Wilson R.J."/>
            <person name="Serrano M.G."/>
            <person name="Buck G."/>
            <person name="Lee V."/>
            <person name="Wang Y."/>
            <person name="Carvalho R."/>
            <person name="Voegtly L."/>
            <person name="Shi R."/>
            <person name="Duckworth R."/>
            <person name="Johnson A."/>
            <person name="Loviza R."/>
            <person name="Walstead R."/>
            <person name="Shah Z."/>
            <person name="Kiflezghi M."/>
            <person name="Wade K."/>
            <person name="Ball S.L."/>
            <person name="Bradley K.W."/>
            <person name="Asai D.J."/>
            <person name="Bowman C.A."/>
            <person name="Russell D.A."/>
            <person name="Pope W.H."/>
            <person name="Jacobs-Sera D."/>
            <person name="Hendrix R.W."/>
            <person name="Hatfull G.F."/>
        </authorList>
    </citation>
    <scope>NUCLEOTIDE SEQUENCE [LARGE SCALE GENOMIC DNA]</scope>
    <source>
        <strain evidence="8 9">DSM 27648</strain>
    </source>
</reference>
<dbReference type="STRING" id="1391654.AKJ09_01389"/>
<dbReference type="GO" id="GO:0009425">
    <property type="term" value="C:bacterial-type flagellum basal body"/>
    <property type="evidence" value="ECO:0007669"/>
    <property type="project" value="UniProtKB-SubCell"/>
</dbReference>
<dbReference type="NCBIfam" id="TIGR03506">
    <property type="entry name" value="FlgEFG_subfam"/>
    <property type="match status" value="1"/>
</dbReference>
<evidence type="ECO:0000256" key="2">
    <source>
        <dbReference type="ARBA" id="ARBA00009677"/>
    </source>
</evidence>
<keyword evidence="8" id="KW-0969">Cilium</keyword>
<sequence>MSRGIYVALSGAVAQENALDTVASNVANAASPGYQRLRPVFREALSKANAADRNLHYAATTRIALDTSQGTVRATGRPLDVALPQGVYLAASTPRGERYTRAGALSIDVNGGLQTTSGAAVLNDAGEPIKVKRDGSEVRIDPDGSVKQGNDTLGKLKLVQFERPDALTPEGGSMLASSAAGAMTPAANPKLDVGAVEESNASPMVAMTEMMTASRTFEAFQKVLDQFSDIDRKLLTTVPSAVE</sequence>
<keyword evidence="3 4" id="KW-0975">Bacterial flagellum</keyword>
<dbReference type="Pfam" id="PF00460">
    <property type="entry name" value="Flg_bb_rod"/>
    <property type="match status" value="1"/>
</dbReference>
<dbReference type="Proteomes" id="UP000064967">
    <property type="component" value="Chromosome"/>
</dbReference>
<evidence type="ECO:0000256" key="3">
    <source>
        <dbReference type="ARBA" id="ARBA00023143"/>
    </source>
</evidence>
<feature type="domain" description="Flagellar basal body rod protein N-terminal" evidence="5">
    <location>
        <begin position="5"/>
        <end position="35"/>
    </location>
</feature>
<comment type="subcellular location">
    <subcellularLocation>
        <location evidence="1 4">Bacterial flagellum basal body</location>
    </subcellularLocation>
</comment>
<evidence type="ECO:0000256" key="1">
    <source>
        <dbReference type="ARBA" id="ARBA00004117"/>
    </source>
</evidence>
<dbReference type="EMBL" id="CP012333">
    <property type="protein sequence ID" value="AKU94725.1"/>
    <property type="molecule type" value="Genomic_DNA"/>
</dbReference>
<organism evidence="8 9">
    <name type="scientific">Labilithrix luteola</name>
    <dbReference type="NCBI Taxonomy" id="1391654"/>
    <lineage>
        <taxon>Bacteria</taxon>
        <taxon>Pseudomonadati</taxon>
        <taxon>Myxococcota</taxon>
        <taxon>Polyangia</taxon>
        <taxon>Polyangiales</taxon>
        <taxon>Labilitrichaceae</taxon>
        <taxon>Labilithrix</taxon>
    </lineage>
</organism>
<dbReference type="SUPFAM" id="SSF117143">
    <property type="entry name" value="Flagellar hook protein flgE"/>
    <property type="match status" value="1"/>
</dbReference>
<evidence type="ECO:0000313" key="9">
    <source>
        <dbReference type="Proteomes" id="UP000064967"/>
    </source>
</evidence>
<feature type="domain" description="Flagellar basal-body/hook protein C-terminal" evidence="6">
    <location>
        <begin position="194"/>
        <end position="235"/>
    </location>
</feature>
<dbReference type="Pfam" id="PF06429">
    <property type="entry name" value="Flg_bbr_C"/>
    <property type="match status" value="1"/>
</dbReference>
<dbReference type="AlphaFoldDB" id="A0A0K1PMH0"/>
<dbReference type="InterPro" id="IPR001444">
    <property type="entry name" value="Flag_bb_rod_N"/>
</dbReference>
<dbReference type="Pfam" id="PF22692">
    <property type="entry name" value="LlgE_F_G_D1"/>
    <property type="match status" value="1"/>
</dbReference>
<dbReference type="RefSeq" id="WP_146646280.1">
    <property type="nucleotide sequence ID" value="NZ_CP012333.1"/>
</dbReference>